<evidence type="ECO:0000256" key="8">
    <source>
        <dbReference type="PROSITE-ProRule" id="PRU01360"/>
    </source>
</evidence>
<dbReference type="Pfam" id="PF07715">
    <property type="entry name" value="Plug"/>
    <property type="match status" value="1"/>
</dbReference>
<dbReference type="NCBIfam" id="TIGR04056">
    <property type="entry name" value="OMP_RagA_SusC"/>
    <property type="match status" value="1"/>
</dbReference>
<keyword evidence="2 8" id="KW-0813">Transport</keyword>
<evidence type="ECO:0000256" key="9">
    <source>
        <dbReference type="RuleBase" id="RU003357"/>
    </source>
</evidence>
<evidence type="ECO:0000256" key="10">
    <source>
        <dbReference type="SAM" id="SignalP"/>
    </source>
</evidence>
<feature type="chain" id="PRO_5042589527" evidence="10">
    <location>
        <begin position="25"/>
        <end position="1078"/>
    </location>
</feature>
<dbReference type="InterPro" id="IPR008969">
    <property type="entry name" value="CarboxyPept-like_regulatory"/>
</dbReference>
<dbReference type="InterPro" id="IPR000531">
    <property type="entry name" value="Beta-barrel_TonB"/>
</dbReference>
<evidence type="ECO:0000256" key="3">
    <source>
        <dbReference type="ARBA" id="ARBA00022452"/>
    </source>
</evidence>
<dbReference type="InterPro" id="IPR036942">
    <property type="entry name" value="Beta-barrel_TonB_sf"/>
</dbReference>
<keyword evidence="4 8" id="KW-0812">Transmembrane</keyword>
<feature type="signal peptide" evidence="10">
    <location>
        <begin position="1"/>
        <end position="24"/>
    </location>
</feature>
<sequence length="1078" mass="118303">MISKIRIKLLILCSLFFMVTIGMAQDRVVSGIVKEKTDGMPLPGVTILVKGINQVTKTDETGAYSIKIPGNAPVTLSFRSLGYKTFESIITSSQKLNVSLEAEVNVLDEVVAIGYANVKRKDLTGSSVSVSGEELKFAPVTTAAQALTGKAAGVNVVTQSGAPGVAINITIRGGSTITGGSSPLYIVDGFQMENALRDVDINDIETIDVLKDASATAIYGSRGSNGVVLITTRSAKTGKTEVAYNGYMSFEKLGKKLPVLGVLDYVKYQYEFQNLSGKESNWASYFGGDITAPDFYTGAYNRINNDYGSREGIDWQDLVFGGTAPSRNHNLNINSGSEKTKFMLSYNNTGQEGIMSKHGYNKNSIRLKLNHEIWKGVRTDFNTNFFDTKIEGGGSLGGALKMTILQPVTGGKLYTNQQLIGTDVSDDMLGYDSQYDVFNPIITNNAVTNISRNRQFSANGGFEFDLIKDVVFRTGGSYLWQQVRDDYWDDGNTKTAQNNGGPYGSRNNREKYTWQVTNTLNWGHDFNGHQVNLLLGQEANYKESMNLDNTYYEFPKNNFGLNDVGMASNVKNSYGSGLSQYSLASFFGRGSYNYKGKYIANFTLRADGSSRFGQNNLWAYFPSAAGAWRISEEKFMASQKVISNLKLRIGYGTAGNDDIGENRYATNYGSGSYAINNANFLTLVPGNIVGNPKVRWEKTVSTNIGLDVGLFNNRISLGVDIYNNESNDLLIKNNIPPSAGYSFQYQNIGAIRNRGVELVLNTVNLNSGGFKWNTGFNIAFNRSKVLSIYGLGGDDYFLMNYNSRVDYKIKVGAPLGQFYGYKYAGVYTTDDFTQNSNGTYTIKNGVPRSKAGNPANIKPGDVKYVTTAGNVDANGNPVWSTEDRTVIGNAQPKYQGGITNTFTYKGFDLTVFMNFTVGNQLFNMSSQRFIGPYLPNQNTLTVMNSRFTLIDPLTGKQTTDLSRLAALNPLQNDPKAMWSLHSDNKIAITDALDYYLEDGSFLRINTITLGYTVPKKLLSKVKIKNVRAYCTLNNIHTFTGYSGYDPEVSATSSLLTSGVDNSAYPRAKSVVFGLNVSF</sequence>
<keyword evidence="5 9" id="KW-0798">TonB box</keyword>
<dbReference type="NCBIfam" id="TIGR04057">
    <property type="entry name" value="SusC_RagA_signa"/>
    <property type="match status" value="1"/>
</dbReference>
<keyword evidence="6 8" id="KW-0472">Membrane</keyword>
<dbReference type="PROSITE" id="PS52016">
    <property type="entry name" value="TONB_DEPENDENT_REC_3"/>
    <property type="match status" value="1"/>
</dbReference>
<keyword evidence="10" id="KW-0732">Signal</keyword>
<dbReference type="SUPFAM" id="SSF49464">
    <property type="entry name" value="Carboxypeptidase regulatory domain-like"/>
    <property type="match status" value="1"/>
</dbReference>
<dbReference type="GO" id="GO:0009279">
    <property type="term" value="C:cell outer membrane"/>
    <property type="evidence" value="ECO:0007669"/>
    <property type="project" value="UniProtKB-SubCell"/>
</dbReference>
<proteinExistence type="inferred from homology"/>
<evidence type="ECO:0000313" key="14">
    <source>
        <dbReference type="Proteomes" id="UP001214530"/>
    </source>
</evidence>
<dbReference type="Gene3D" id="2.170.130.10">
    <property type="entry name" value="TonB-dependent receptor, plug domain"/>
    <property type="match status" value="1"/>
</dbReference>
<evidence type="ECO:0000256" key="7">
    <source>
        <dbReference type="ARBA" id="ARBA00023237"/>
    </source>
</evidence>
<dbReference type="InterPro" id="IPR012910">
    <property type="entry name" value="Plug_dom"/>
</dbReference>
<dbReference type="SUPFAM" id="SSF56935">
    <property type="entry name" value="Porins"/>
    <property type="match status" value="1"/>
</dbReference>
<dbReference type="InterPro" id="IPR039426">
    <property type="entry name" value="TonB-dep_rcpt-like"/>
</dbReference>
<dbReference type="InterPro" id="IPR037066">
    <property type="entry name" value="Plug_dom_sf"/>
</dbReference>
<name>A0AAJ6B6L5_9SPHI</name>
<keyword evidence="13" id="KW-0675">Receptor</keyword>
<evidence type="ECO:0000313" key="13">
    <source>
        <dbReference type="EMBL" id="WEK20147.1"/>
    </source>
</evidence>
<gene>
    <name evidence="13" type="ORF">P0Y49_03160</name>
</gene>
<evidence type="ECO:0000256" key="5">
    <source>
        <dbReference type="ARBA" id="ARBA00023077"/>
    </source>
</evidence>
<comment type="similarity">
    <text evidence="8 9">Belongs to the TonB-dependent receptor family.</text>
</comment>
<feature type="domain" description="TonB-dependent receptor plug" evidence="12">
    <location>
        <begin position="121"/>
        <end position="227"/>
    </location>
</feature>
<evidence type="ECO:0000256" key="4">
    <source>
        <dbReference type="ARBA" id="ARBA00022692"/>
    </source>
</evidence>
<protein>
    <submittedName>
        <fullName evidence="13">TonB-dependent receptor</fullName>
    </submittedName>
</protein>
<evidence type="ECO:0000256" key="6">
    <source>
        <dbReference type="ARBA" id="ARBA00023136"/>
    </source>
</evidence>
<evidence type="ECO:0000259" key="12">
    <source>
        <dbReference type="Pfam" id="PF07715"/>
    </source>
</evidence>
<keyword evidence="3 8" id="KW-1134">Transmembrane beta strand</keyword>
<dbReference type="InterPro" id="IPR023996">
    <property type="entry name" value="TonB-dep_OMP_SusC/RagA"/>
</dbReference>
<reference evidence="13" key="1">
    <citation type="submission" date="2023-03" db="EMBL/GenBank/DDBJ databases">
        <title>Andean soil-derived lignocellulolytic bacterial consortium as a source of novel taxa and putative plastic-active enzymes.</title>
        <authorList>
            <person name="Diaz-Garcia L."/>
            <person name="Chuvochina M."/>
            <person name="Feuerriegel G."/>
            <person name="Bunk B."/>
            <person name="Sproer C."/>
            <person name="Streit W.R."/>
            <person name="Rodriguez L.M."/>
            <person name="Overmann J."/>
            <person name="Jimenez D.J."/>
        </authorList>
    </citation>
    <scope>NUCLEOTIDE SEQUENCE</scope>
    <source>
        <strain evidence="13">MAG 3858</strain>
    </source>
</reference>
<dbReference type="AlphaFoldDB" id="A0AAJ6B6L5"/>
<accession>A0AAJ6B6L5</accession>
<dbReference type="InterPro" id="IPR023997">
    <property type="entry name" value="TonB-dep_OMP_SusC/RagA_CS"/>
</dbReference>
<evidence type="ECO:0000259" key="11">
    <source>
        <dbReference type="Pfam" id="PF00593"/>
    </source>
</evidence>
<evidence type="ECO:0000256" key="2">
    <source>
        <dbReference type="ARBA" id="ARBA00022448"/>
    </source>
</evidence>
<keyword evidence="7 8" id="KW-0998">Cell outer membrane</keyword>
<dbReference type="Pfam" id="PF00593">
    <property type="entry name" value="TonB_dep_Rec_b-barrel"/>
    <property type="match status" value="1"/>
</dbReference>
<dbReference type="Proteomes" id="UP001214530">
    <property type="component" value="Chromosome"/>
</dbReference>
<organism evidence="13 14">
    <name type="scientific">Candidatus Pedobacter colombiensis</name>
    <dbReference type="NCBI Taxonomy" id="3121371"/>
    <lineage>
        <taxon>Bacteria</taxon>
        <taxon>Pseudomonadati</taxon>
        <taxon>Bacteroidota</taxon>
        <taxon>Sphingobacteriia</taxon>
        <taxon>Sphingobacteriales</taxon>
        <taxon>Sphingobacteriaceae</taxon>
        <taxon>Pedobacter</taxon>
    </lineage>
</organism>
<comment type="subcellular location">
    <subcellularLocation>
        <location evidence="1 8">Cell outer membrane</location>
        <topology evidence="1 8">Multi-pass membrane protein</topology>
    </subcellularLocation>
</comment>
<dbReference type="EMBL" id="CP119313">
    <property type="protein sequence ID" value="WEK20147.1"/>
    <property type="molecule type" value="Genomic_DNA"/>
</dbReference>
<dbReference type="Gene3D" id="2.40.170.20">
    <property type="entry name" value="TonB-dependent receptor, beta-barrel domain"/>
    <property type="match status" value="1"/>
</dbReference>
<feature type="domain" description="TonB-dependent receptor-like beta-barrel" evidence="11">
    <location>
        <begin position="430"/>
        <end position="840"/>
    </location>
</feature>
<evidence type="ECO:0000256" key="1">
    <source>
        <dbReference type="ARBA" id="ARBA00004571"/>
    </source>
</evidence>
<dbReference type="Pfam" id="PF13715">
    <property type="entry name" value="CarbopepD_reg_2"/>
    <property type="match status" value="1"/>
</dbReference>
<dbReference type="Gene3D" id="2.60.40.1120">
    <property type="entry name" value="Carboxypeptidase-like, regulatory domain"/>
    <property type="match status" value="1"/>
</dbReference>